<proteinExistence type="inferred from homology"/>
<keyword evidence="4" id="KW-1003">Cell membrane</keyword>
<sequence>MKKGKRFTTGVFGSVIFHILILLFFGISLCLYNAHVPKAGDKIVEVSLVSGGGGQPAGGQITVAQNALKEHIKPVQTIRPDDIVEHKENAAEQIMPTVQERDVQQSSNTVNSTGVANANGSGNGNGSGGSGSGSGGGDGNGQGLGQGDNTGAGEPVQPPRLISRVQPDYPSSARQNSVEGTTYVRLLVSAGGDVESVSVSNSSGSGILDSAAVDAAYQWEFVPAKDERGRAVRCYVSLPITFRLR</sequence>
<evidence type="ECO:0000256" key="3">
    <source>
        <dbReference type="ARBA" id="ARBA00022448"/>
    </source>
</evidence>
<evidence type="ECO:0000256" key="1">
    <source>
        <dbReference type="ARBA" id="ARBA00004383"/>
    </source>
</evidence>
<feature type="compositionally biased region" description="Low complexity" evidence="10">
    <location>
        <begin position="111"/>
        <end position="120"/>
    </location>
</feature>
<feature type="compositionally biased region" description="Gly residues" evidence="10">
    <location>
        <begin position="121"/>
        <end position="150"/>
    </location>
</feature>
<feature type="domain" description="TonB C-terminal" evidence="12">
    <location>
        <begin position="154"/>
        <end position="245"/>
    </location>
</feature>
<dbReference type="SUPFAM" id="SSF74653">
    <property type="entry name" value="TolA/TonB C-terminal domain"/>
    <property type="match status" value="1"/>
</dbReference>
<accession>A0A644TL57</accession>
<evidence type="ECO:0000256" key="10">
    <source>
        <dbReference type="SAM" id="MobiDB-lite"/>
    </source>
</evidence>
<organism evidence="13">
    <name type="scientific">bioreactor metagenome</name>
    <dbReference type="NCBI Taxonomy" id="1076179"/>
    <lineage>
        <taxon>unclassified sequences</taxon>
        <taxon>metagenomes</taxon>
        <taxon>ecological metagenomes</taxon>
    </lineage>
</organism>
<evidence type="ECO:0000259" key="12">
    <source>
        <dbReference type="PROSITE" id="PS52015"/>
    </source>
</evidence>
<keyword evidence="5" id="KW-0997">Cell inner membrane</keyword>
<dbReference type="GO" id="GO:0015031">
    <property type="term" value="P:protein transport"/>
    <property type="evidence" value="ECO:0007669"/>
    <property type="project" value="UniProtKB-KW"/>
</dbReference>
<evidence type="ECO:0000256" key="7">
    <source>
        <dbReference type="ARBA" id="ARBA00022927"/>
    </source>
</evidence>
<name>A0A644TL57_9ZZZZ</name>
<dbReference type="Gene3D" id="3.30.1150.10">
    <property type="match status" value="1"/>
</dbReference>
<keyword evidence="7" id="KW-0653">Protein transport</keyword>
<evidence type="ECO:0000256" key="9">
    <source>
        <dbReference type="ARBA" id="ARBA00023136"/>
    </source>
</evidence>
<evidence type="ECO:0000256" key="8">
    <source>
        <dbReference type="ARBA" id="ARBA00022989"/>
    </source>
</evidence>
<keyword evidence="9 11" id="KW-0472">Membrane</keyword>
<dbReference type="PANTHER" id="PTHR33446">
    <property type="entry name" value="PROTEIN TONB-RELATED"/>
    <property type="match status" value="1"/>
</dbReference>
<keyword evidence="8 11" id="KW-1133">Transmembrane helix</keyword>
<evidence type="ECO:0000256" key="2">
    <source>
        <dbReference type="ARBA" id="ARBA00006555"/>
    </source>
</evidence>
<evidence type="ECO:0000313" key="13">
    <source>
        <dbReference type="EMBL" id="MPL67107.1"/>
    </source>
</evidence>
<dbReference type="NCBIfam" id="TIGR01352">
    <property type="entry name" value="tonB_Cterm"/>
    <property type="match status" value="1"/>
</dbReference>
<feature type="region of interest" description="Disordered" evidence="10">
    <location>
        <begin position="97"/>
        <end position="177"/>
    </location>
</feature>
<comment type="caution">
    <text evidence="13">The sequence shown here is derived from an EMBL/GenBank/DDBJ whole genome shotgun (WGS) entry which is preliminary data.</text>
</comment>
<evidence type="ECO:0000256" key="11">
    <source>
        <dbReference type="SAM" id="Phobius"/>
    </source>
</evidence>
<comment type="similarity">
    <text evidence="2">Belongs to the TonB family.</text>
</comment>
<dbReference type="GO" id="GO:0031992">
    <property type="term" value="F:energy transducer activity"/>
    <property type="evidence" value="ECO:0007669"/>
    <property type="project" value="TreeGrafter"/>
</dbReference>
<keyword evidence="3" id="KW-0813">Transport</keyword>
<dbReference type="PROSITE" id="PS52015">
    <property type="entry name" value="TONB_CTD"/>
    <property type="match status" value="1"/>
</dbReference>
<feature type="transmembrane region" description="Helical" evidence="11">
    <location>
        <begin position="12"/>
        <end position="34"/>
    </location>
</feature>
<dbReference type="Pfam" id="PF03544">
    <property type="entry name" value="TonB_C"/>
    <property type="match status" value="1"/>
</dbReference>
<dbReference type="GO" id="GO:0098797">
    <property type="term" value="C:plasma membrane protein complex"/>
    <property type="evidence" value="ECO:0007669"/>
    <property type="project" value="TreeGrafter"/>
</dbReference>
<dbReference type="EMBL" id="VSSQ01000035">
    <property type="protein sequence ID" value="MPL67107.1"/>
    <property type="molecule type" value="Genomic_DNA"/>
</dbReference>
<dbReference type="InterPro" id="IPR051045">
    <property type="entry name" value="TonB-dependent_transducer"/>
</dbReference>
<dbReference type="InterPro" id="IPR037682">
    <property type="entry name" value="TonB_C"/>
</dbReference>
<comment type="subcellular location">
    <subcellularLocation>
        <location evidence="1">Cell inner membrane</location>
        <topology evidence="1">Single-pass membrane protein</topology>
        <orientation evidence="1">Periplasmic side</orientation>
    </subcellularLocation>
</comment>
<reference evidence="13" key="1">
    <citation type="submission" date="2019-08" db="EMBL/GenBank/DDBJ databases">
        <authorList>
            <person name="Kucharzyk K."/>
            <person name="Murdoch R.W."/>
            <person name="Higgins S."/>
            <person name="Loffler F."/>
        </authorList>
    </citation>
    <scope>NUCLEOTIDE SEQUENCE</scope>
</reference>
<dbReference type="GO" id="GO:0055085">
    <property type="term" value="P:transmembrane transport"/>
    <property type="evidence" value="ECO:0007669"/>
    <property type="project" value="InterPro"/>
</dbReference>
<evidence type="ECO:0000256" key="5">
    <source>
        <dbReference type="ARBA" id="ARBA00022519"/>
    </source>
</evidence>
<protein>
    <recommendedName>
        <fullName evidence="12">TonB C-terminal domain-containing protein</fullName>
    </recommendedName>
</protein>
<dbReference type="PANTHER" id="PTHR33446:SF2">
    <property type="entry name" value="PROTEIN TONB"/>
    <property type="match status" value="1"/>
</dbReference>
<dbReference type="AlphaFoldDB" id="A0A644TL57"/>
<evidence type="ECO:0000256" key="6">
    <source>
        <dbReference type="ARBA" id="ARBA00022692"/>
    </source>
</evidence>
<evidence type="ECO:0000256" key="4">
    <source>
        <dbReference type="ARBA" id="ARBA00022475"/>
    </source>
</evidence>
<gene>
    <name evidence="13" type="ORF">SDC9_12797</name>
</gene>
<keyword evidence="6 11" id="KW-0812">Transmembrane</keyword>
<dbReference type="InterPro" id="IPR006260">
    <property type="entry name" value="TonB/TolA_C"/>
</dbReference>